<organism evidence="2 3">
    <name type="scientific">Actinoplanes octamycinicus</name>
    <dbReference type="NCBI Taxonomy" id="135948"/>
    <lineage>
        <taxon>Bacteria</taxon>
        <taxon>Bacillati</taxon>
        <taxon>Actinomycetota</taxon>
        <taxon>Actinomycetes</taxon>
        <taxon>Micromonosporales</taxon>
        <taxon>Micromonosporaceae</taxon>
        <taxon>Actinoplanes</taxon>
    </lineage>
</organism>
<keyword evidence="1" id="KW-1133">Transmembrane helix</keyword>
<reference evidence="2 3" key="1">
    <citation type="submission" date="2020-08" db="EMBL/GenBank/DDBJ databases">
        <title>Sequencing the genomes of 1000 actinobacteria strains.</title>
        <authorList>
            <person name="Klenk H.-P."/>
        </authorList>
    </citation>
    <scope>NUCLEOTIDE SEQUENCE [LARGE SCALE GENOMIC DNA]</scope>
    <source>
        <strain evidence="2 3">DSM 45809</strain>
    </source>
</reference>
<dbReference type="PANTHER" id="PTHR34989:SF1">
    <property type="entry name" value="PROTEIN HDED"/>
    <property type="match status" value="1"/>
</dbReference>
<dbReference type="GO" id="GO:0005886">
    <property type="term" value="C:plasma membrane"/>
    <property type="evidence" value="ECO:0007669"/>
    <property type="project" value="TreeGrafter"/>
</dbReference>
<feature type="transmembrane region" description="Helical" evidence="1">
    <location>
        <begin position="52"/>
        <end position="75"/>
    </location>
</feature>
<dbReference type="InterPro" id="IPR052712">
    <property type="entry name" value="Acid_resist_chaperone_HdeD"/>
</dbReference>
<feature type="transmembrane region" description="Helical" evidence="1">
    <location>
        <begin position="26"/>
        <end position="46"/>
    </location>
</feature>
<comment type="caution">
    <text evidence="2">The sequence shown here is derived from an EMBL/GenBank/DDBJ whole genome shotgun (WGS) entry which is preliminary data.</text>
</comment>
<dbReference type="InterPro" id="IPR005325">
    <property type="entry name" value="DUF308_memb"/>
</dbReference>
<accession>A0A7W7H2U9</accession>
<sequence>MLPIGSCPAHDARKENIMLETLSRHWWAVALRGVAGILFGVLALAWPGITVFALMIVFGAYALVDGSFTVVAALGDRDGGRTRGSRAWLLARGIAGILTGIIAIVWPGITALALLWVIALWAMMAGVFDIVAAFQLRKELRREWLLAVSGALSVVFGVLLAVWPAAGVLTLVALIGVAAIAFGGTLLMLGLRLRRERHHDPAAARHYHRPATA</sequence>
<dbReference type="RefSeq" id="WP_203759012.1">
    <property type="nucleotide sequence ID" value="NZ_BAABFG010000005.1"/>
</dbReference>
<dbReference type="EMBL" id="JACHNB010000001">
    <property type="protein sequence ID" value="MBB4742799.1"/>
    <property type="molecule type" value="Genomic_DNA"/>
</dbReference>
<keyword evidence="3" id="KW-1185">Reference proteome</keyword>
<name>A0A7W7H2U9_9ACTN</name>
<keyword evidence="1" id="KW-0472">Membrane</keyword>
<feature type="transmembrane region" description="Helical" evidence="1">
    <location>
        <begin position="144"/>
        <end position="163"/>
    </location>
</feature>
<evidence type="ECO:0000313" key="2">
    <source>
        <dbReference type="EMBL" id="MBB4742799.1"/>
    </source>
</evidence>
<feature type="transmembrane region" description="Helical" evidence="1">
    <location>
        <begin position="87"/>
        <end position="106"/>
    </location>
</feature>
<evidence type="ECO:0000256" key="1">
    <source>
        <dbReference type="SAM" id="Phobius"/>
    </source>
</evidence>
<evidence type="ECO:0000313" key="3">
    <source>
        <dbReference type="Proteomes" id="UP000546162"/>
    </source>
</evidence>
<dbReference type="Proteomes" id="UP000546162">
    <property type="component" value="Unassembled WGS sequence"/>
</dbReference>
<feature type="transmembrane region" description="Helical" evidence="1">
    <location>
        <begin position="169"/>
        <end position="191"/>
    </location>
</feature>
<dbReference type="Pfam" id="PF03729">
    <property type="entry name" value="DUF308"/>
    <property type="match status" value="1"/>
</dbReference>
<gene>
    <name evidence="2" type="ORF">BJY16_006258</name>
</gene>
<feature type="transmembrane region" description="Helical" evidence="1">
    <location>
        <begin position="112"/>
        <end position="132"/>
    </location>
</feature>
<dbReference type="PANTHER" id="PTHR34989">
    <property type="entry name" value="PROTEIN HDED"/>
    <property type="match status" value="1"/>
</dbReference>
<keyword evidence="1" id="KW-0812">Transmembrane</keyword>
<dbReference type="AlphaFoldDB" id="A0A7W7H2U9"/>
<protein>
    <submittedName>
        <fullName evidence="2">Uncharacterized membrane protein HdeD (DUF308 family)</fullName>
    </submittedName>
</protein>
<proteinExistence type="predicted"/>